<evidence type="ECO:0000256" key="4">
    <source>
        <dbReference type="ARBA" id="ARBA00022679"/>
    </source>
</evidence>
<dbReference type="PANTHER" id="PTHR43206">
    <property type="entry name" value="AMINOTRANSFERASE"/>
    <property type="match status" value="1"/>
</dbReference>
<accession>X0TNR7</accession>
<reference evidence="6" key="1">
    <citation type="journal article" date="2014" name="Front. Microbiol.">
        <title>High frequency of phylogenetically diverse reductive dehalogenase-homologous genes in deep subseafloor sedimentary metagenomes.</title>
        <authorList>
            <person name="Kawai M."/>
            <person name="Futagami T."/>
            <person name="Toyoda A."/>
            <person name="Takaki Y."/>
            <person name="Nishi S."/>
            <person name="Hori S."/>
            <person name="Arai W."/>
            <person name="Tsubouchi T."/>
            <person name="Morono Y."/>
            <person name="Uchiyama I."/>
            <person name="Ito T."/>
            <person name="Fujiyama A."/>
            <person name="Inagaki F."/>
            <person name="Takami H."/>
        </authorList>
    </citation>
    <scope>NUCLEOTIDE SEQUENCE</scope>
    <source>
        <strain evidence="6">Expedition CK06-06</strain>
    </source>
</reference>
<keyword evidence="4" id="KW-0808">Transferase</keyword>
<name>X0TNR7_9ZZZZ</name>
<comment type="similarity">
    <text evidence="2">Belongs to the class-III pyridoxal-phosphate-dependent aminotransferase family.</text>
</comment>
<organism evidence="6">
    <name type="scientific">marine sediment metagenome</name>
    <dbReference type="NCBI Taxonomy" id="412755"/>
    <lineage>
        <taxon>unclassified sequences</taxon>
        <taxon>metagenomes</taxon>
        <taxon>ecological metagenomes</taxon>
    </lineage>
</organism>
<dbReference type="Gene3D" id="3.40.640.10">
    <property type="entry name" value="Type I PLP-dependent aspartate aminotransferase-like (Major domain)"/>
    <property type="match status" value="1"/>
</dbReference>
<proteinExistence type="inferred from homology"/>
<keyword evidence="5" id="KW-0663">Pyridoxal phosphate</keyword>
<dbReference type="PANTHER" id="PTHR43206:SF2">
    <property type="entry name" value="4-AMINOBUTYRATE AMINOTRANSFERASE GABT"/>
    <property type="match status" value="1"/>
</dbReference>
<dbReference type="InterPro" id="IPR005814">
    <property type="entry name" value="Aminotrans_3"/>
</dbReference>
<evidence type="ECO:0000256" key="2">
    <source>
        <dbReference type="ARBA" id="ARBA00008954"/>
    </source>
</evidence>
<feature type="non-terminal residue" evidence="6">
    <location>
        <position position="275"/>
    </location>
</feature>
<dbReference type="InterPro" id="IPR015422">
    <property type="entry name" value="PyrdxlP-dep_Trfase_small"/>
</dbReference>
<keyword evidence="3" id="KW-0032">Aminotransferase</keyword>
<evidence type="ECO:0000313" key="6">
    <source>
        <dbReference type="EMBL" id="GAF88896.1"/>
    </source>
</evidence>
<evidence type="ECO:0000256" key="5">
    <source>
        <dbReference type="ARBA" id="ARBA00022898"/>
    </source>
</evidence>
<dbReference type="InterPro" id="IPR015421">
    <property type="entry name" value="PyrdxlP-dep_Trfase_major"/>
</dbReference>
<dbReference type="GO" id="GO:0030170">
    <property type="term" value="F:pyridoxal phosphate binding"/>
    <property type="evidence" value="ECO:0007669"/>
    <property type="project" value="InterPro"/>
</dbReference>
<dbReference type="GO" id="GO:0009450">
    <property type="term" value="P:gamma-aminobutyric acid catabolic process"/>
    <property type="evidence" value="ECO:0007669"/>
    <property type="project" value="TreeGrafter"/>
</dbReference>
<dbReference type="AlphaFoldDB" id="X0TNR7"/>
<dbReference type="InterPro" id="IPR015424">
    <property type="entry name" value="PyrdxlP-dep_Trfase"/>
</dbReference>
<dbReference type="Pfam" id="PF00202">
    <property type="entry name" value="Aminotran_3"/>
    <property type="match status" value="1"/>
</dbReference>
<evidence type="ECO:0000256" key="1">
    <source>
        <dbReference type="ARBA" id="ARBA00001933"/>
    </source>
</evidence>
<dbReference type="GO" id="GO:0008483">
    <property type="term" value="F:transaminase activity"/>
    <property type="evidence" value="ECO:0007669"/>
    <property type="project" value="UniProtKB-KW"/>
</dbReference>
<gene>
    <name evidence="6" type="ORF">S01H1_31238</name>
</gene>
<comment type="cofactor">
    <cofactor evidence="1">
        <name>pyridoxal 5'-phosphate</name>
        <dbReference type="ChEBI" id="CHEBI:597326"/>
    </cofactor>
</comment>
<dbReference type="EMBL" id="BARS01019261">
    <property type="protein sequence ID" value="GAF88896.1"/>
    <property type="molecule type" value="Genomic_DNA"/>
</dbReference>
<dbReference type="SUPFAM" id="SSF53383">
    <property type="entry name" value="PLP-dependent transferases"/>
    <property type="match status" value="1"/>
</dbReference>
<sequence length="275" mass="30358">VFALNVTQLDHDPIVTKDFRGIIPGNIQVPFPSTDTARPAGAARQRTSRSLQIVEYCLQTYGDEIVGIVVEPIQGAGGQRMAEPEFFRGLSDLAHRHGALLGFDEVQTAGGQTGSVFAIDQFDLPHPPQAVAVAKKFGNGAVFMLETMEDRGVLDSTWGGALADMVRFVQEMKIVRRERLIEQVPAKAAALVDGLRELERRHFDLMFNVRGMGLYQGFSMRKGEFKTRLQSIALNAEDLYLLGAGGQSIRFRPVLDVTIDEVRLMLEKLGRCLGQ</sequence>
<comment type="caution">
    <text evidence="6">The sequence shown here is derived from an EMBL/GenBank/DDBJ whole genome shotgun (WGS) entry which is preliminary data.</text>
</comment>
<dbReference type="Gene3D" id="3.90.1150.10">
    <property type="entry name" value="Aspartate Aminotransferase, domain 1"/>
    <property type="match status" value="1"/>
</dbReference>
<evidence type="ECO:0000256" key="3">
    <source>
        <dbReference type="ARBA" id="ARBA00022576"/>
    </source>
</evidence>
<protein>
    <submittedName>
        <fullName evidence="6">Uncharacterized protein</fullName>
    </submittedName>
</protein>
<feature type="non-terminal residue" evidence="6">
    <location>
        <position position="1"/>
    </location>
</feature>